<organism evidence="1 2">
    <name type="scientific">Trametes sanguinea</name>
    <dbReference type="NCBI Taxonomy" id="158606"/>
    <lineage>
        <taxon>Eukaryota</taxon>
        <taxon>Fungi</taxon>
        <taxon>Dikarya</taxon>
        <taxon>Basidiomycota</taxon>
        <taxon>Agaricomycotina</taxon>
        <taxon>Agaricomycetes</taxon>
        <taxon>Polyporales</taxon>
        <taxon>Polyporaceae</taxon>
        <taxon>Trametes</taxon>
    </lineage>
</organism>
<protein>
    <submittedName>
        <fullName evidence="1">Uncharacterized protein</fullName>
    </submittedName>
</protein>
<dbReference type="EMBL" id="JANSHE010004123">
    <property type="protein sequence ID" value="KAJ2980675.1"/>
    <property type="molecule type" value="Genomic_DNA"/>
</dbReference>
<comment type="caution">
    <text evidence="1">The sequence shown here is derived from an EMBL/GenBank/DDBJ whole genome shotgun (WGS) entry which is preliminary data.</text>
</comment>
<proteinExistence type="predicted"/>
<keyword evidence="2" id="KW-1185">Reference proteome</keyword>
<accession>A0ACC1NMX4</accession>
<sequence>MALKGLPSPASGDSNSPSPDLHSDGPSTNASPLSASQSLYISQASDEGESNGHHSARGTPTRLMSDPTRANNAGKGGCWYAYLVHRVHRARRVLTLVLCPLPSTSATAVGHAASAVRYVHHGAARLLVIATGADTHLTPLPSPI</sequence>
<reference evidence="1" key="1">
    <citation type="submission" date="2022-08" db="EMBL/GenBank/DDBJ databases">
        <title>Genome Sequence of Pycnoporus sanguineus.</title>
        <authorList>
            <person name="Buettner E."/>
        </authorList>
    </citation>
    <scope>NUCLEOTIDE SEQUENCE</scope>
    <source>
        <strain evidence="1">CG-C14</strain>
    </source>
</reference>
<dbReference type="Proteomes" id="UP001144978">
    <property type="component" value="Unassembled WGS sequence"/>
</dbReference>
<gene>
    <name evidence="1" type="ORF">NUW54_g10972</name>
</gene>
<name>A0ACC1NMX4_9APHY</name>
<evidence type="ECO:0000313" key="2">
    <source>
        <dbReference type="Proteomes" id="UP001144978"/>
    </source>
</evidence>
<evidence type="ECO:0000313" key="1">
    <source>
        <dbReference type="EMBL" id="KAJ2980675.1"/>
    </source>
</evidence>